<evidence type="ECO:0000313" key="2">
    <source>
        <dbReference type="Proteomes" id="UP000005867"/>
    </source>
</evidence>
<dbReference type="Proteomes" id="UP000005867">
    <property type="component" value="Chromosome"/>
</dbReference>
<dbReference type="HOGENOM" id="CLU_1998831_0_0_2"/>
<name>G7VFW2_9CREN</name>
<proteinExistence type="predicted"/>
<dbReference type="KEGG" id="pyr:P186_0314"/>
<accession>G7VFW2</accession>
<dbReference type="OrthoDB" id="377803at2157"/>
<organism evidence="1 2">
    <name type="scientific">Pyrobaculum ferrireducens</name>
    <dbReference type="NCBI Taxonomy" id="1104324"/>
    <lineage>
        <taxon>Archaea</taxon>
        <taxon>Thermoproteota</taxon>
        <taxon>Thermoprotei</taxon>
        <taxon>Thermoproteales</taxon>
        <taxon>Thermoproteaceae</taxon>
        <taxon>Pyrobaculum</taxon>
    </lineage>
</organism>
<protein>
    <submittedName>
        <fullName evidence="1">Uncharacterized protein</fullName>
    </submittedName>
</protein>
<gene>
    <name evidence="1" type="ORF">P186_0314</name>
</gene>
<dbReference type="GeneID" id="11594578"/>
<dbReference type="eggNOG" id="arCOG12093">
    <property type="taxonomic scope" value="Archaea"/>
</dbReference>
<evidence type="ECO:0000313" key="1">
    <source>
        <dbReference type="EMBL" id="AET31769.1"/>
    </source>
</evidence>
<dbReference type="EMBL" id="CP003098">
    <property type="protein sequence ID" value="AET31769.1"/>
    <property type="molecule type" value="Genomic_DNA"/>
</dbReference>
<dbReference type="STRING" id="1104324.P186_0314"/>
<sequence>MRRGEAGYLELRRELKRKMEELGKAARGVRVLPDPKPPGLKIGVLPAEAWPRALRVRPRNPEAWDLCVNFLGDLDCYHKAVKLWGNKDAYALVLRAVMFGADVKAVVDALSRGDFQKARELVYRGRAPAQQIDELVAGRR</sequence>
<dbReference type="AlphaFoldDB" id="G7VFW2"/>
<dbReference type="BioCyc" id="PSP1104324:GJSN-302-MONOMER"/>
<keyword evidence="2" id="KW-1185">Reference proteome</keyword>
<reference evidence="1 2" key="1">
    <citation type="journal article" date="2012" name="J. Bacteriol.">
        <title>Complete genome sequence of strain 1860, a crenarchaeon of the genus pyrobaculum able to grow with various electron acceptors.</title>
        <authorList>
            <person name="Mardanov A.V."/>
            <person name="Gumerov V.M."/>
            <person name="Slobodkina G.B."/>
            <person name="Beletsky A.V."/>
            <person name="Bonch-Osmolovskaya E.A."/>
            <person name="Ravin N.V."/>
            <person name="Skryabin K.G."/>
        </authorList>
    </citation>
    <scope>NUCLEOTIDE SEQUENCE [LARGE SCALE GENOMIC DNA]</scope>
    <source>
        <strain evidence="1 2">1860</strain>
    </source>
</reference>
<dbReference type="RefSeq" id="WP_014287597.1">
    <property type="nucleotide sequence ID" value="NC_016645.1"/>
</dbReference>